<dbReference type="GO" id="GO:0005737">
    <property type="term" value="C:cytoplasm"/>
    <property type="evidence" value="ECO:0007669"/>
    <property type="project" value="TreeGrafter"/>
</dbReference>
<dbReference type="eggNOG" id="KOG4428">
    <property type="taxonomic scope" value="Eukaryota"/>
</dbReference>
<dbReference type="PANTHER" id="PTHR12187:SF11">
    <property type="entry name" value="PHOSPHATIDYLINOSITOL-3,4-BISPHOSPHATE 4-PHOSPHATASE"/>
    <property type="match status" value="1"/>
</dbReference>
<accession>T0Q5R0</accession>
<gene>
    <name evidence="5" type="ORF">SDRG_09193</name>
</gene>
<dbReference type="VEuPathDB" id="FungiDB:SDRG_09193"/>
<name>T0Q5R0_SAPDV</name>
<dbReference type="InterPro" id="IPR000008">
    <property type="entry name" value="C2_dom"/>
</dbReference>
<dbReference type="InParanoid" id="T0Q5R0"/>
<feature type="region of interest" description="Disordered" evidence="3">
    <location>
        <begin position="356"/>
        <end position="384"/>
    </location>
</feature>
<sequence length="996" mass="108785">MADDLVVSFFCAVSNVNARGPPQSFLQGALASLRGQSPDVPECQLLIEHLSQATIAGAPSSLRMYETEITKSSNPSFVLGIELPLASTSVEDVVHISLVRVQDKLSIASCVVAMRYLASQVRLGAPVIYIPLTLRKGHTTPPTISSPAMLGAKDPAIVLTVARIRPLAHPLIPTQHHLMQTYSFPSTTLGPRRVAEEIMEVGYHTRIPKLFLKHMHAELQMFTELWHVRCENERKRQLIFDSDDDALAAGCDVFHVAVLEARNLKLDVLPPPTTTTTPPTAPAPTSTGMSPNTAATTVTSPTPTAINPFIRISFGETDKPEAGPDAPYPATPMQDVGRTRTEMATCNPVWGTHRRTSVASTSPQMKKMATSLSGDGPKKPASSYSIYRPSHRVCNSKGVVQFSVYHEAIAKVMDVPIGHVIVPWRILKLKSTSMNPDTSLPDPDAEYVFDVDDWVPIYPRGDRRSMLGGVDPVGEVHIQVRIKCSKAKFGLVSETALGAVDQTPMFRLADKAKDHELRKRNKHSHIRTEPDGAPIPIETLAKHVANLDGYLADLEKMMEDVADRDASSKWFRSSKEKKELLVQPLATNLHLSYFRTFAESPVRRFSTGASSFRASSLSGLDLPAVTLDVQDAVTATVSCGAPTAHALGLDKHGLLDLEDAMMTAVDAASFDAAKHAYMYRKILCVSQSLSVLVTTFLAQLELALSPSTRDGMAILRQWTAIGFLVQWESLVSSQGHELRMLSDAWVAIKTLERFVFQFEGQTETSRIRLTPAHDGKGYVIHVPLPSSTLVALPGPLQTGATIAVVPVLFTQGINEMQSLANMMGTTGWDLQHKVNQKAFKTLQAYAASYTAMEEHVHLEGSAPKAALQTLTTLLEAETKAAATKNTRLLLEASDVVRCLNGGRVTFCKSGKDRTAMSITLDQMRRVHATSSMTKDVEALVKPIANVMRARGTRIEIAQKNIGAPKYSFNALQRKMLPKMYRPPLESIQGMAAKGHT</sequence>
<dbReference type="InterPro" id="IPR039034">
    <property type="entry name" value="INPP4"/>
</dbReference>
<evidence type="ECO:0000313" key="5">
    <source>
        <dbReference type="EMBL" id="EQC33209.1"/>
    </source>
</evidence>
<dbReference type="GO" id="GO:0016316">
    <property type="term" value="F:phosphatidylinositol-3,4-bisphosphate 4-phosphatase activity"/>
    <property type="evidence" value="ECO:0007669"/>
    <property type="project" value="InterPro"/>
</dbReference>
<keyword evidence="2" id="KW-0443">Lipid metabolism</keyword>
<evidence type="ECO:0000256" key="3">
    <source>
        <dbReference type="SAM" id="MobiDB-lite"/>
    </source>
</evidence>
<dbReference type="Proteomes" id="UP000030762">
    <property type="component" value="Unassembled WGS sequence"/>
</dbReference>
<evidence type="ECO:0000259" key="4">
    <source>
        <dbReference type="SMART" id="SM00239"/>
    </source>
</evidence>
<keyword evidence="1" id="KW-0378">Hydrolase</keyword>
<dbReference type="GeneID" id="19949920"/>
<dbReference type="STRING" id="1156394.T0Q5R0"/>
<proteinExistence type="predicted"/>
<dbReference type="RefSeq" id="XP_008613332.1">
    <property type="nucleotide sequence ID" value="XM_008615110.1"/>
</dbReference>
<dbReference type="PANTHER" id="PTHR12187">
    <property type="entry name" value="AGAP000124-PA"/>
    <property type="match status" value="1"/>
</dbReference>
<dbReference type="OrthoDB" id="159395at2759"/>
<dbReference type="EMBL" id="JH767160">
    <property type="protein sequence ID" value="EQC33209.1"/>
    <property type="molecule type" value="Genomic_DNA"/>
</dbReference>
<organism evidence="5 6">
    <name type="scientific">Saprolegnia diclina (strain VS20)</name>
    <dbReference type="NCBI Taxonomy" id="1156394"/>
    <lineage>
        <taxon>Eukaryota</taxon>
        <taxon>Sar</taxon>
        <taxon>Stramenopiles</taxon>
        <taxon>Oomycota</taxon>
        <taxon>Saprolegniomycetes</taxon>
        <taxon>Saprolegniales</taxon>
        <taxon>Saprolegniaceae</taxon>
        <taxon>Saprolegnia</taxon>
    </lineage>
</organism>
<protein>
    <recommendedName>
        <fullName evidence="4">C2 domain-containing protein</fullName>
    </recommendedName>
</protein>
<dbReference type="OMA" id="RCENERK"/>
<keyword evidence="6" id="KW-1185">Reference proteome</keyword>
<feature type="region of interest" description="Disordered" evidence="3">
    <location>
        <begin position="269"/>
        <end position="302"/>
    </location>
</feature>
<dbReference type="SMART" id="SM00239">
    <property type="entry name" value="C2"/>
    <property type="match status" value="1"/>
</dbReference>
<reference evidence="5 6" key="1">
    <citation type="submission" date="2012-04" db="EMBL/GenBank/DDBJ databases">
        <title>The Genome Sequence of Saprolegnia declina VS20.</title>
        <authorList>
            <consortium name="The Broad Institute Genome Sequencing Platform"/>
            <person name="Russ C."/>
            <person name="Nusbaum C."/>
            <person name="Tyler B."/>
            <person name="van West P."/>
            <person name="Dieguez-Uribeondo J."/>
            <person name="de Bruijn I."/>
            <person name="Tripathy S."/>
            <person name="Jiang R."/>
            <person name="Young S.K."/>
            <person name="Zeng Q."/>
            <person name="Gargeya S."/>
            <person name="Fitzgerald M."/>
            <person name="Haas B."/>
            <person name="Abouelleil A."/>
            <person name="Alvarado L."/>
            <person name="Arachchi H.M."/>
            <person name="Berlin A."/>
            <person name="Chapman S.B."/>
            <person name="Goldberg J."/>
            <person name="Griggs A."/>
            <person name="Gujja S."/>
            <person name="Hansen M."/>
            <person name="Howarth C."/>
            <person name="Imamovic A."/>
            <person name="Larimer J."/>
            <person name="McCowen C."/>
            <person name="Montmayeur A."/>
            <person name="Murphy C."/>
            <person name="Neiman D."/>
            <person name="Pearson M."/>
            <person name="Priest M."/>
            <person name="Roberts A."/>
            <person name="Saif S."/>
            <person name="Shea T."/>
            <person name="Sisk P."/>
            <person name="Sykes S."/>
            <person name="Wortman J."/>
            <person name="Nusbaum C."/>
            <person name="Birren B."/>
        </authorList>
    </citation>
    <scope>NUCLEOTIDE SEQUENCE [LARGE SCALE GENOMIC DNA]</scope>
    <source>
        <strain evidence="5 6">VS20</strain>
    </source>
</reference>
<evidence type="ECO:0000313" key="6">
    <source>
        <dbReference type="Proteomes" id="UP000030762"/>
    </source>
</evidence>
<evidence type="ECO:0000256" key="2">
    <source>
        <dbReference type="ARBA" id="ARBA00023098"/>
    </source>
</evidence>
<evidence type="ECO:0000256" key="1">
    <source>
        <dbReference type="ARBA" id="ARBA00022801"/>
    </source>
</evidence>
<feature type="domain" description="C2" evidence="4">
    <location>
        <begin position="253"/>
        <end position="436"/>
    </location>
</feature>
<dbReference type="AlphaFoldDB" id="T0Q5R0"/>
<feature type="compositionally biased region" description="Low complexity" evidence="3">
    <location>
        <begin position="291"/>
        <end position="302"/>
    </location>
</feature>